<dbReference type="InterPro" id="IPR000157">
    <property type="entry name" value="TIR_dom"/>
</dbReference>
<sequence length="136" mass="15426">MATVFFSYSHVDEALRDKLEEHLSMLKHQGLIESWHDRRILAGSNIDDEIDENLEKADVILLLVSSSFIASSYCYGREMKRAMERPHEGTARVIPVILRTCDWHPAPFGKLLGAPKDGKAVTTWPDQDEAFTDVAR</sequence>
<evidence type="ECO:0000313" key="2">
    <source>
        <dbReference type="EMBL" id="MEC4722250.1"/>
    </source>
</evidence>
<keyword evidence="3" id="KW-1185">Reference proteome</keyword>
<reference evidence="2 3" key="1">
    <citation type="submission" date="2023-10" db="EMBL/GenBank/DDBJ databases">
        <title>Noviherbaspirillum sp. CPCC 100848 genome assembly.</title>
        <authorList>
            <person name="Li X.Y."/>
            <person name="Fang X.M."/>
        </authorList>
    </citation>
    <scope>NUCLEOTIDE SEQUENCE [LARGE SCALE GENOMIC DNA]</scope>
    <source>
        <strain evidence="2 3">CPCC 100848</strain>
    </source>
</reference>
<name>A0ABU6JFE9_9BURK</name>
<keyword evidence="2" id="KW-0675">Receptor</keyword>
<dbReference type="Gene3D" id="3.40.50.10140">
    <property type="entry name" value="Toll/interleukin-1 receptor homology (TIR) domain"/>
    <property type="match status" value="1"/>
</dbReference>
<accession>A0ABU6JFE9</accession>
<dbReference type="SMART" id="SM00255">
    <property type="entry name" value="TIR"/>
    <property type="match status" value="1"/>
</dbReference>
<dbReference type="SUPFAM" id="SSF52200">
    <property type="entry name" value="Toll/Interleukin receptor TIR domain"/>
    <property type="match status" value="1"/>
</dbReference>
<protein>
    <submittedName>
        <fullName evidence="2">Toll/interleukin-1 receptor domain-containing protein</fullName>
    </submittedName>
</protein>
<dbReference type="InterPro" id="IPR035897">
    <property type="entry name" value="Toll_tir_struct_dom_sf"/>
</dbReference>
<comment type="caution">
    <text evidence="2">The sequence shown here is derived from an EMBL/GenBank/DDBJ whole genome shotgun (WGS) entry which is preliminary data.</text>
</comment>
<dbReference type="Pfam" id="PF13676">
    <property type="entry name" value="TIR_2"/>
    <property type="match status" value="1"/>
</dbReference>
<dbReference type="RefSeq" id="WP_326508925.1">
    <property type="nucleotide sequence ID" value="NZ_JAWIIV010000027.1"/>
</dbReference>
<feature type="domain" description="TIR" evidence="1">
    <location>
        <begin position="1"/>
        <end position="136"/>
    </location>
</feature>
<dbReference type="PROSITE" id="PS50104">
    <property type="entry name" value="TIR"/>
    <property type="match status" value="1"/>
</dbReference>
<organism evidence="2 3">
    <name type="scientific">Noviherbaspirillum album</name>
    <dbReference type="NCBI Taxonomy" id="3080276"/>
    <lineage>
        <taxon>Bacteria</taxon>
        <taxon>Pseudomonadati</taxon>
        <taxon>Pseudomonadota</taxon>
        <taxon>Betaproteobacteria</taxon>
        <taxon>Burkholderiales</taxon>
        <taxon>Oxalobacteraceae</taxon>
        <taxon>Noviherbaspirillum</taxon>
    </lineage>
</organism>
<evidence type="ECO:0000259" key="1">
    <source>
        <dbReference type="PROSITE" id="PS50104"/>
    </source>
</evidence>
<dbReference type="EMBL" id="JAWIIV010000027">
    <property type="protein sequence ID" value="MEC4722250.1"/>
    <property type="molecule type" value="Genomic_DNA"/>
</dbReference>
<dbReference type="Proteomes" id="UP001352263">
    <property type="component" value="Unassembled WGS sequence"/>
</dbReference>
<evidence type="ECO:0000313" key="3">
    <source>
        <dbReference type="Proteomes" id="UP001352263"/>
    </source>
</evidence>
<gene>
    <name evidence="2" type="ORF">RY831_24095</name>
</gene>
<proteinExistence type="predicted"/>